<keyword evidence="11" id="KW-1185">Reference proteome</keyword>
<keyword evidence="3" id="KW-0158">Chromosome</keyword>
<name>A0A6P7NKR5_BETSP</name>
<evidence type="ECO:0000256" key="8">
    <source>
        <dbReference type="ARBA" id="ARBA00023306"/>
    </source>
</evidence>
<keyword evidence="9" id="KW-0137">Centromere</keyword>
<dbReference type="GeneID" id="114863967"/>
<keyword evidence="6" id="KW-0995">Kinetochore</keyword>
<dbReference type="KEGG" id="bspl:114863967"/>
<dbReference type="AlphaFoldDB" id="A0A6P7NKR5"/>
<dbReference type="CTD" id="11243"/>
<dbReference type="Pfam" id="PF03980">
    <property type="entry name" value="Nnf1"/>
    <property type="match status" value="1"/>
</dbReference>
<feature type="compositionally biased region" description="Basic and acidic residues" evidence="10">
    <location>
        <begin position="1"/>
        <end position="11"/>
    </location>
</feature>
<evidence type="ECO:0000313" key="12">
    <source>
        <dbReference type="RefSeq" id="XP_029020367.1"/>
    </source>
</evidence>
<dbReference type="GO" id="GO:0051301">
    <property type="term" value="P:cell division"/>
    <property type="evidence" value="ECO:0007669"/>
    <property type="project" value="UniProtKB-KW"/>
</dbReference>
<feature type="compositionally biased region" description="Polar residues" evidence="10">
    <location>
        <begin position="21"/>
        <end position="38"/>
    </location>
</feature>
<evidence type="ECO:0000256" key="1">
    <source>
        <dbReference type="ARBA" id="ARBA00004123"/>
    </source>
</evidence>
<sequence>MEEDQGLKETPDNQCVKASAEGNTNETTEGMAPQTSNVDSDRRPPGETEVRYSRLKLFKKVTQKSLEKCIDHASFNTFASMFRPLYKKNPQKMEKIHKQFIDELRKAVQEDISRLIEEGQLELKLNELDKLEKAARNKSDPAWRPSGIPEQDFSSFLIPYYEKQDAYMKRQLKKIRAENAVLAQKVQAGRKKIAETENCIAMAFDELKATLAEFERSASSFCPADVFDV</sequence>
<accession>A0A6P7NKR5</accession>
<dbReference type="GO" id="GO:0005634">
    <property type="term" value="C:nucleus"/>
    <property type="evidence" value="ECO:0007669"/>
    <property type="project" value="UniProtKB-SubCell"/>
</dbReference>
<keyword evidence="5" id="KW-0498">Mitosis</keyword>
<evidence type="ECO:0000256" key="6">
    <source>
        <dbReference type="ARBA" id="ARBA00022838"/>
    </source>
</evidence>
<evidence type="ECO:0000256" key="3">
    <source>
        <dbReference type="ARBA" id="ARBA00022454"/>
    </source>
</evidence>
<evidence type="ECO:0000256" key="4">
    <source>
        <dbReference type="ARBA" id="ARBA00022618"/>
    </source>
</evidence>
<comment type="subcellular location">
    <subcellularLocation>
        <location evidence="2">Chromosome</location>
        <location evidence="2">Centromere</location>
        <location evidence="2">Kinetochore</location>
    </subcellularLocation>
    <subcellularLocation>
        <location evidence="1">Nucleus</location>
    </subcellularLocation>
</comment>
<dbReference type="RefSeq" id="XP_029020367.1">
    <property type="nucleotide sequence ID" value="XM_029164534.3"/>
</dbReference>
<organism evidence="11 12">
    <name type="scientific">Betta splendens</name>
    <name type="common">Siamese fighting fish</name>
    <dbReference type="NCBI Taxonomy" id="158456"/>
    <lineage>
        <taxon>Eukaryota</taxon>
        <taxon>Metazoa</taxon>
        <taxon>Chordata</taxon>
        <taxon>Craniata</taxon>
        <taxon>Vertebrata</taxon>
        <taxon>Euteleostomi</taxon>
        <taxon>Actinopterygii</taxon>
        <taxon>Neopterygii</taxon>
        <taxon>Teleostei</taxon>
        <taxon>Neoteleostei</taxon>
        <taxon>Acanthomorphata</taxon>
        <taxon>Anabantaria</taxon>
        <taxon>Anabantiformes</taxon>
        <taxon>Anabantoidei</taxon>
        <taxon>Osphronemidae</taxon>
        <taxon>Betta</taxon>
    </lineage>
</organism>
<keyword evidence="7" id="KW-0539">Nucleus</keyword>
<protein>
    <submittedName>
        <fullName evidence="12">Polyamine-modulated factor 1</fullName>
    </submittedName>
</protein>
<dbReference type="OrthoDB" id="18453at2759"/>
<evidence type="ECO:0000256" key="5">
    <source>
        <dbReference type="ARBA" id="ARBA00022776"/>
    </source>
</evidence>
<proteinExistence type="predicted"/>
<dbReference type="GO" id="GO:0000444">
    <property type="term" value="C:MIS12/MIND type complex"/>
    <property type="evidence" value="ECO:0007669"/>
    <property type="project" value="InterPro"/>
</dbReference>
<feature type="region of interest" description="Disordered" evidence="10">
    <location>
        <begin position="1"/>
        <end position="48"/>
    </location>
</feature>
<dbReference type="InterPro" id="IPR007128">
    <property type="entry name" value="PMF1/Nnf1"/>
</dbReference>
<evidence type="ECO:0000256" key="10">
    <source>
        <dbReference type="SAM" id="MobiDB-lite"/>
    </source>
</evidence>
<reference evidence="12" key="1">
    <citation type="submission" date="2025-08" db="UniProtKB">
        <authorList>
            <consortium name="RefSeq"/>
        </authorList>
    </citation>
    <scope>IDENTIFICATION</scope>
</reference>
<evidence type="ECO:0000256" key="9">
    <source>
        <dbReference type="ARBA" id="ARBA00023328"/>
    </source>
</evidence>
<dbReference type="GO" id="GO:0007059">
    <property type="term" value="P:chromosome segregation"/>
    <property type="evidence" value="ECO:0007669"/>
    <property type="project" value="TreeGrafter"/>
</dbReference>
<evidence type="ECO:0000256" key="2">
    <source>
        <dbReference type="ARBA" id="ARBA00004629"/>
    </source>
</evidence>
<evidence type="ECO:0000313" key="11">
    <source>
        <dbReference type="Proteomes" id="UP000515150"/>
    </source>
</evidence>
<dbReference type="InParanoid" id="A0A6P7NKR5"/>
<dbReference type="PANTHER" id="PTHR15459">
    <property type="entry name" value="POLYAMINE-MODULATED FACTOR 1"/>
    <property type="match status" value="1"/>
</dbReference>
<evidence type="ECO:0000256" key="7">
    <source>
        <dbReference type="ARBA" id="ARBA00023242"/>
    </source>
</evidence>
<gene>
    <name evidence="12" type="primary">si:dkey-6i22.5</name>
</gene>
<keyword evidence="8" id="KW-0131">Cell cycle</keyword>
<keyword evidence="4" id="KW-0132">Cell division</keyword>
<dbReference type="Proteomes" id="UP000515150">
    <property type="component" value="Chromosome 10"/>
</dbReference>
<dbReference type="PANTHER" id="PTHR15459:SF3">
    <property type="entry name" value="POLYAMINE-MODULATED FACTOR 1"/>
    <property type="match status" value="1"/>
</dbReference>
<feature type="compositionally biased region" description="Basic and acidic residues" evidence="10">
    <location>
        <begin position="39"/>
        <end position="48"/>
    </location>
</feature>